<proteinExistence type="predicted"/>
<dbReference type="RefSeq" id="WP_118234218.1">
    <property type="nucleotide sequence ID" value="NZ_QRHL01000005.1"/>
</dbReference>
<evidence type="ECO:0000256" key="4">
    <source>
        <dbReference type="ARBA" id="ARBA00022679"/>
    </source>
</evidence>
<reference evidence="14 15" key="1">
    <citation type="submission" date="2018-08" db="EMBL/GenBank/DDBJ databases">
        <title>A genome reference for cultivated species of the human gut microbiota.</title>
        <authorList>
            <person name="Zou Y."/>
            <person name="Xue W."/>
            <person name="Luo G."/>
        </authorList>
    </citation>
    <scope>NUCLEOTIDE SEQUENCE [LARGE SCALE GENOMIC DNA]</scope>
    <source>
        <strain evidence="14 15">AM25-1</strain>
    </source>
</reference>
<dbReference type="Gene3D" id="1.10.287.130">
    <property type="match status" value="1"/>
</dbReference>
<dbReference type="InterPro" id="IPR003594">
    <property type="entry name" value="HATPase_dom"/>
</dbReference>
<evidence type="ECO:0000256" key="10">
    <source>
        <dbReference type="ARBA" id="ARBA00023012"/>
    </source>
</evidence>
<dbReference type="InterPro" id="IPR016120">
    <property type="entry name" value="Sig_transdc_His_kin_SpoOB"/>
</dbReference>
<keyword evidence="4" id="KW-0808">Transferase</keyword>
<dbReference type="Pfam" id="PF17203">
    <property type="entry name" value="sCache_3_2"/>
    <property type="match status" value="1"/>
</dbReference>
<dbReference type="InterPro" id="IPR029151">
    <property type="entry name" value="Sensor-like_sf"/>
</dbReference>
<keyword evidence="3" id="KW-0597">Phosphoprotein</keyword>
<evidence type="ECO:0000256" key="3">
    <source>
        <dbReference type="ARBA" id="ARBA00022553"/>
    </source>
</evidence>
<keyword evidence="11 12" id="KW-0472">Membrane</keyword>
<evidence type="ECO:0000256" key="2">
    <source>
        <dbReference type="ARBA" id="ARBA00022475"/>
    </source>
</evidence>
<evidence type="ECO:0000313" key="15">
    <source>
        <dbReference type="Proteomes" id="UP000284676"/>
    </source>
</evidence>
<name>A0A414PXF1_FUSMR</name>
<evidence type="ECO:0000256" key="11">
    <source>
        <dbReference type="ARBA" id="ARBA00023136"/>
    </source>
</evidence>
<keyword evidence="10" id="KW-0902">Two-component regulatory system</keyword>
<dbReference type="SMART" id="SM00387">
    <property type="entry name" value="HATPase_c"/>
    <property type="match status" value="1"/>
</dbReference>
<dbReference type="PROSITE" id="PS50109">
    <property type="entry name" value="HIS_KIN"/>
    <property type="match status" value="1"/>
</dbReference>
<evidence type="ECO:0000256" key="1">
    <source>
        <dbReference type="ARBA" id="ARBA00004651"/>
    </source>
</evidence>
<sequence length="521" mass="59732">MNRLNFKSKLILYVTLINFFTLIISYGIFINIKLTTNKENINSNLVEVSKLVATDDTILQAVSTGIINPEIDKKTDKYISLFQNIDIIVITDITGKKYSHLDKKQIGQKFVNPVNWDKILKNEGYFSTMLGSVGITTRWFEPILSQEKNKVLGFVMIGKYDNLIKTSNNSTIIIFTSLFLLALTIAFILSIFFAGGVKKSLFGLEPEDITQLHIKEQLIINNLESGLIALNKENQIVGVNQVFFKKFPYLSPEKVLNHTLSLLGGNNITRTEITIDNNIFYIKILPICQAEKYFGNILLLETRDDVDSYAREITGIDQLVEGMRANIHEFKNRLHVILGLININKLDLAKKYILEAQELNEYDFKKYNQIKNPFLKAILLGKEAICKERKIEFIFDSKSNFELKPKKFFIEDLSTIIGNLIENSIESFIDYNIDNKFIKIQILQNKSFFSISVTDNGKSISDDILNKIFDYGFSTKGKNRGVGLYLVQEKLKLYNGNIRIERDESKKTFIIEVKNEECSNC</sequence>
<evidence type="ECO:0000256" key="9">
    <source>
        <dbReference type="ARBA" id="ARBA00022989"/>
    </source>
</evidence>
<protein>
    <submittedName>
        <fullName evidence="14">GHKL domain-containing protein</fullName>
    </submittedName>
</protein>
<dbReference type="InterPro" id="IPR033463">
    <property type="entry name" value="sCache_3"/>
</dbReference>
<dbReference type="InterPro" id="IPR039506">
    <property type="entry name" value="SPOB_a"/>
</dbReference>
<evidence type="ECO:0000256" key="6">
    <source>
        <dbReference type="ARBA" id="ARBA00022741"/>
    </source>
</evidence>
<dbReference type="GO" id="GO:0042802">
    <property type="term" value="F:identical protein binding"/>
    <property type="evidence" value="ECO:0007669"/>
    <property type="project" value="TreeGrafter"/>
</dbReference>
<evidence type="ECO:0000256" key="5">
    <source>
        <dbReference type="ARBA" id="ARBA00022692"/>
    </source>
</evidence>
<evidence type="ECO:0000259" key="13">
    <source>
        <dbReference type="PROSITE" id="PS50109"/>
    </source>
</evidence>
<dbReference type="SUPFAM" id="SSF55874">
    <property type="entry name" value="ATPase domain of HSP90 chaperone/DNA topoisomerase II/histidine kinase"/>
    <property type="match status" value="1"/>
</dbReference>
<keyword evidence="5 12" id="KW-0812">Transmembrane</keyword>
<dbReference type="GO" id="GO:0000155">
    <property type="term" value="F:phosphorelay sensor kinase activity"/>
    <property type="evidence" value="ECO:0007669"/>
    <property type="project" value="InterPro"/>
</dbReference>
<feature type="domain" description="Histidine kinase" evidence="13">
    <location>
        <begin position="413"/>
        <end position="517"/>
    </location>
</feature>
<keyword evidence="9 12" id="KW-1133">Transmembrane helix</keyword>
<organism evidence="14 15">
    <name type="scientific">Fusobacterium mortiferum</name>
    <dbReference type="NCBI Taxonomy" id="850"/>
    <lineage>
        <taxon>Bacteria</taxon>
        <taxon>Fusobacteriati</taxon>
        <taxon>Fusobacteriota</taxon>
        <taxon>Fusobacteriia</taxon>
        <taxon>Fusobacteriales</taxon>
        <taxon>Fusobacteriaceae</taxon>
        <taxon>Fusobacterium</taxon>
    </lineage>
</organism>
<dbReference type="SUPFAM" id="SSF103190">
    <property type="entry name" value="Sensory domain-like"/>
    <property type="match status" value="1"/>
</dbReference>
<dbReference type="InterPro" id="IPR005467">
    <property type="entry name" value="His_kinase_dom"/>
</dbReference>
<accession>A0A414PXF1</accession>
<keyword evidence="2" id="KW-1003">Cell membrane</keyword>
<dbReference type="SUPFAM" id="SSF55890">
    <property type="entry name" value="Sporulation response regulatory protein Spo0B"/>
    <property type="match status" value="1"/>
</dbReference>
<gene>
    <name evidence="14" type="ORF">DW663_05245</name>
</gene>
<dbReference type="PANTHER" id="PTHR40448">
    <property type="entry name" value="TWO-COMPONENT SENSOR HISTIDINE KINASE"/>
    <property type="match status" value="1"/>
</dbReference>
<dbReference type="AlphaFoldDB" id="A0A414PXF1"/>
<keyword evidence="6" id="KW-0547">Nucleotide-binding</keyword>
<feature type="transmembrane region" description="Helical" evidence="12">
    <location>
        <begin position="172"/>
        <end position="194"/>
    </location>
</feature>
<feature type="transmembrane region" description="Helical" evidence="12">
    <location>
        <begin position="12"/>
        <end position="32"/>
    </location>
</feature>
<dbReference type="Proteomes" id="UP000284676">
    <property type="component" value="Unassembled WGS sequence"/>
</dbReference>
<dbReference type="Gene3D" id="3.30.565.10">
    <property type="entry name" value="Histidine kinase-like ATPase, C-terminal domain"/>
    <property type="match status" value="1"/>
</dbReference>
<comment type="subcellular location">
    <subcellularLocation>
        <location evidence="1">Cell membrane</location>
        <topology evidence="1">Multi-pass membrane protein</topology>
    </subcellularLocation>
</comment>
<dbReference type="PANTHER" id="PTHR40448:SF1">
    <property type="entry name" value="TWO-COMPONENT SENSOR HISTIDINE KINASE"/>
    <property type="match status" value="1"/>
</dbReference>
<evidence type="ECO:0000256" key="7">
    <source>
        <dbReference type="ARBA" id="ARBA00022777"/>
    </source>
</evidence>
<dbReference type="InterPro" id="IPR036890">
    <property type="entry name" value="HATPase_C_sf"/>
</dbReference>
<evidence type="ECO:0000256" key="12">
    <source>
        <dbReference type="SAM" id="Phobius"/>
    </source>
</evidence>
<evidence type="ECO:0000256" key="8">
    <source>
        <dbReference type="ARBA" id="ARBA00022840"/>
    </source>
</evidence>
<dbReference type="Gene3D" id="3.30.450.20">
    <property type="entry name" value="PAS domain"/>
    <property type="match status" value="1"/>
</dbReference>
<keyword evidence="8" id="KW-0067">ATP-binding</keyword>
<evidence type="ECO:0000313" key="14">
    <source>
        <dbReference type="EMBL" id="RHF73255.1"/>
    </source>
</evidence>
<dbReference type="Pfam" id="PF14689">
    <property type="entry name" value="SPOB_a"/>
    <property type="match status" value="1"/>
</dbReference>
<comment type="caution">
    <text evidence="14">The sequence shown here is derived from an EMBL/GenBank/DDBJ whole genome shotgun (WGS) entry which is preliminary data.</text>
</comment>
<keyword evidence="7" id="KW-0418">Kinase</keyword>
<dbReference type="EMBL" id="QRHL01000005">
    <property type="protein sequence ID" value="RHF73255.1"/>
    <property type="molecule type" value="Genomic_DNA"/>
</dbReference>
<dbReference type="Pfam" id="PF02518">
    <property type="entry name" value="HATPase_c"/>
    <property type="match status" value="1"/>
</dbReference>